<evidence type="ECO:0000256" key="4">
    <source>
        <dbReference type="SAM" id="MobiDB-lite"/>
    </source>
</evidence>
<comment type="caution">
    <text evidence="7">The sequence shown here is derived from an EMBL/GenBank/DDBJ whole genome shotgun (WGS) entry which is preliminary data.</text>
</comment>
<name>A0ABQ1KZW6_9SPHI</name>
<dbReference type="Proteomes" id="UP000597338">
    <property type="component" value="Unassembled WGS sequence"/>
</dbReference>
<dbReference type="Pfam" id="PF07971">
    <property type="entry name" value="Glyco_hydro_92"/>
    <property type="match status" value="1"/>
</dbReference>
<dbReference type="InterPro" id="IPR014718">
    <property type="entry name" value="GH-type_carb-bd"/>
</dbReference>
<dbReference type="NCBIfam" id="TIGR01180">
    <property type="entry name" value="aman2_put"/>
    <property type="match status" value="1"/>
</dbReference>
<comment type="cofactor">
    <cofactor evidence="1">
        <name>Ca(2+)</name>
        <dbReference type="ChEBI" id="CHEBI:29108"/>
    </cofactor>
</comment>
<reference evidence="8" key="1">
    <citation type="journal article" date="2019" name="Int. J. Syst. Evol. Microbiol.">
        <title>The Global Catalogue of Microorganisms (GCM) 10K type strain sequencing project: providing services to taxonomists for standard genome sequencing and annotation.</title>
        <authorList>
            <consortium name="The Broad Institute Genomics Platform"/>
            <consortium name="The Broad Institute Genome Sequencing Center for Infectious Disease"/>
            <person name="Wu L."/>
            <person name="Ma J."/>
        </authorList>
    </citation>
    <scope>NUCLEOTIDE SEQUENCE [LARGE SCALE GENOMIC DNA]</scope>
    <source>
        <strain evidence="8">CGMCC 1.15342</strain>
    </source>
</reference>
<feature type="region of interest" description="Disordered" evidence="4">
    <location>
        <begin position="88"/>
        <end position="109"/>
    </location>
</feature>
<dbReference type="Gene3D" id="1.20.1610.10">
    <property type="entry name" value="alpha-1,2-mannosidases domains"/>
    <property type="match status" value="1"/>
</dbReference>
<dbReference type="PANTHER" id="PTHR12143">
    <property type="entry name" value="PEPTIDE N-GLYCANASE PNGASE -RELATED"/>
    <property type="match status" value="1"/>
</dbReference>
<keyword evidence="8" id="KW-1185">Reference proteome</keyword>
<dbReference type="InterPro" id="IPR050883">
    <property type="entry name" value="PNGase"/>
</dbReference>
<dbReference type="Gene3D" id="1.20.1050.60">
    <property type="entry name" value="alpha-1,2-mannosidase"/>
    <property type="match status" value="1"/>
</dbReference>
<keyword evidence="3" id="KW-0106">Calcium</keyword>
<feature type="domain" description="Glycosyl hydrolase family 92 N-terminal" evidence="6">
    <location>
        <begin position="13"/>
        <end position="246"/>
    </location>
</feature>
<dbReference type="Gene3D" id="2.70.98.10">
    <property type="match status" value="1"/>
</dbReference>
<dbReference type="InterPro" id="IPR008928">
    <property type="entry name" value="6-hairpin_glycosidase_sf"/>
</dbReference>
<evidence type="ECO:0000256" key="1">
    <source>
        <dbReference type="ARBA" id="ARBA00001913"/>
    </source>
</evidence>
<gene>
    <name evidence="7" type="ORF">GCM10011386_01060</name>
</gene>
<dbReference type="EMBL" id="BMIK01000001">
    <property type="protein sequence ID" value="GGC13219.1"/>
    <property type="molecule type" value="Genomic_DNA"/>
</dbReference>
<dbReference type="InterPro" id="IPR041371">
    <property type="entry name" value="GH92_N"/>
</dbReference>
<comment type="subunit">
    <text evidence="2">Monomer.</text>
</comment>
<evidence type="ECO:0000256" key="2">
    <source>
        <dbReference type="ARBA" id="ARBA00011245"/>
    </source>
</evidence>
<dbReference type="Gene3D" id="3.30.2080.10">
    <property type="entry name" value="GH92 mannosidase domain"/>
    <property type="match status" value="1"/>
</dbReference>
<organism evidence="7 8">
    <name type="scientific">Parapedobacter defluvii</name>
    <dbReference type="NCBI Taxonomy" id="2045106"/>
    <lineage>
        <taxon>Bacteria</taxon>
        <taxon>Pseudomonadati</taxon>
        <taxon>Bacteroidota</taxon>
        <taxon>Sphingobacteriia</taxon>
        <taxon>Sphingobacteriales</taxon>
        <taxon>Sphingobacteriaceae</taxon>
        <taxon>Parapedobacter</taxon>
    </lineage>
</organism>
<dbReference type="SUPFAM" id="SSF48208">
    <property type="entry name" value="Six-hairpin glycosidases"/>
    <property type="match status" value="1"/>
</dbReference>
<dbReference type="PANTHER" id="PTHR12143:SF39">
    <property type="entry name" value="SECRETED PROTEIN"/>
    <property type="match status" value="1"/>
</dbReference>
<evidence type="ECO:0000259" key="6">
    <source>
        <dbReference type="Pfam" id="PF17678"/>
    </source>
</evidence>
<feature type="domain" description="Glycosyl hydrolase family 92" evidence="5">
    <location>
        <begin position="252"/>
        <end position="718"/>
    </location>
</feature>
<evidence type="ECO:0000313" key="8">
    <source>
        <dbReference type="Proteomes" id="UP000597338"/>
    </source>
</evidence>
<evidence type="ECO:0000313" key="7">
    <source>
        <dbReference type="EMBL" id="GGC13219.1"/>
    </source>
</evidence>
<accession>A0ABQ1KZW6</accession>
<evidence type="ECO:0000256" key="3">
    <source>
        <dbReference type="ARBA" id="ARBA00022837"/>
    </source>
</evidence>
<dbReference type="InterPro" id="IPR005887">
    <property type="entry name" value="GH92_a_mannosidase_put"/>
</dbReference>
<dbReference type="InterPro" id="IPR012939">
    <property type="entry name" value="Glyco_hydro_92"/>
</dbReference>
<proteinExistence type="predicted"/>
<protein>
    <submittedName>
        <fullName evidence="7">Alpha-1 2-mannosidase</fullName>
    </submittedName>
</protein>
<dbReference type="Pfam" id="PF17678">
    <property type="entry name" value="Glyco_hydro_92N"/>
    <property type="match status" value="1"/>
</dbReference>
<evidence type="ECO:0000259" key="5">
    <source>
        <dbReference type="Pfam" id="PF07971"/>
    </source>
</evidence>
<sequence>MGCSQKTDVLDCVDPFIGTDAHGHTFPGATTPFGMVQLSPSNDAKGWGWCSGYHYSDSVLKGFAHTHLSGTGLAGLGDILLMPTMDPVQTDAGTEKNPESGYRSRFSHDEEGASPGYYWVHLLDDDIRVELTCTPRVGFHRYTFNRAGKGNIIVDPTHHIYETVEKTEIEMISDTEIRGYKQSDGAGGNRKVYFYAKFSKPFTAYGIAVGDSMIHEKGTKTGHSIKAYGSFNVQRGESIEVKVALSFIGYEGAKKNFEAEAADKNFDEVREGAADKWREKLSKIEVKGGTRKDKRIFYTGLYHAMIAPNLINDVDGNYCIEGKVYTDTANQYSTFSTWDTFRALHPLLTIIDPQITKEIVNSLISRHFDSKVELPIWELCGYDNACMTSYTPTSVIVDAVRKGIPGIDPERAYQAVKAASLYDPKASYYAGGQILPWLKKYNYVPSHLVQSVTHTMEYAYQDWCIYVLAKELNKIEDTAYYKKRSQSYLNLYRPEKGYFWPKDTLGNWTDVNLTDWHNMQAHYITGNIWGYSTFIPHGMDKLIELKGGKEKFCAWIDAIISDTTHIEGDVHVDLSGFIGKYGHGDEPSHQMPYLYNYGGQPWKTQALVRRVMDTFYADTPDGLVNNEDCGQMSAWYIFGALGFYPFCPADNLYTLGSPLFEEVIIHLGGGKTFTIAAKNASGNNKYVQQAHIDGFPLEQPFIRHEDIQRGGRLEFIMGAHPAESAFIQLN</sequence>